<evidence type="ECO:0000313" key="3">
    <source>
        <dbReference type="Proteomes" id="UP000308671"/>
    </source>
</evidence>
<dbReference type="Pfam" id="PF00561">
    <property type="entry name" value="Abhydrolase_1"/>
    <property type="match status" value="1"/>
</dbReference>
<name>A0A4S8QS08_9HELO</name>
<organism evidence="2 3">
    <name type="scientific">Botrytis galanthina</name>
    <dbReference type="NCBI Taxonomy" id="278940"/>
    <lineage>
        <taxon>Eukaryota</taxon>
        <taxon>Fungi</taxon>
        <taxon>Dikarya</taxon>
        <taxon>Ascomycota</taxon>
        <taxon>Pezizomycotina</taxon>
        <taxon>Leotiomycetes</taxon>
        <taxon>Helotiales</taxon>
        <taxon>Sclerotiniaceae</taxon>
        <taxon>Botrytis</taxon>
    </lineage>
</organism>
<reference evidence="2 3" key="1">
    <citation type="submission" date="2017-12" db="EMBL/GenBank/DDBJ databases">
        <title>Comparative genomics of Botrytis spp.</title>
        <authorList>
            <person name="Valero-Jimenez C.A."/>
            <person name="Tapia P."/>
            <person name="Veloso J."/>
            <person name="Silva-Moreno E."/>
            <person name="Staats M."/>
            <person name="Valdes J.H."/>
            <person name="Van Kan J.A.L."/>
        </authorList>
    </citation>
    <scope>NUCLEOTIDE SEQUENCE [LARGE SCALE GENOMIC DNA]</scope>
    <source>
        <strain evidence="2 3">MUCL435</strain>
    </source>
</reference>
<dbReference type="OrthoDB" id="190201at2759"/>
<feature type="domain" description="AB hydrolase-1" evidence="1">
    <location>
        <begin position="41"/>
        <end position="174"/>
    </location>
</feature>
<dbReference type="AlphaFoldDB" id="A0A4S8QS08"/>
<evidence type="ECO:0000313" key="2">
    <source>
        <dbReference type="EMBL" id="THV46135.1"/>
    </source>
</evidence>
<sequence length="319" mass="35942">MTSTKAQSDWIGDVLHERRQISVEGVEIDVAITRRDGSAAPIIFLHGFGGSKEDYLDIVFHESFKDRTFVAFDAPGCGATTIRDFSRMSIPFLVKATQAILQKLSIQHFHLVGHSMGGLTALELAFLHPQSALSFVNIKGNLSPEDCFLSRQIFTCADKDPEKFLMNFIERNYRSPFFSAPFYASSVRHKVRPEAVRGIFESMVRLSDSGSLIEKFLELPCPRVFMYGNQYDKLSYLPALKESNVQLAEIPHCGHFPMYSNPVAMWDCISRFEKVIELPHPPLNSVMAMRPQAQMPSGWTINKRLSGVRLSVKTYGLKA</sequence>
<accession>A0A4S8QS08</accession>
<dbReference type="GO" id="GO:0016020">
    <property type="term" value="C:membrane"/>
    <property type="evidence" value="ECO:0007669"/>
    <property type="project" value="TreeGrafter"/>
</dbReference>
<comment type="caution">
    <text evidence="2">The sequence shown here is derived from an EMBL/GenBank/DDBJ whole genome shotgun (WGS) entry which is preliminary data.</text>
</comment>
<dbReference type="InterPro" id="IPR029058">
    <property type="entry name" value="AB_hydrolase_fold"/>
</dbReference>
<dbReference type="Proteomes" id="UP000308671">
    <property type="component" value="Unassembled WGS sequence"/>
</dbReference>
<protein>
    <recommendedName>
        <fullName evidence="1">AB hydrolase-1 domain-containing protein</fullName>
    </recommendedName>
</protein>
<evidence type="ECO:0000259" key="1">
    <source>
        <dbReference type="Pfam" id="PF00561"/>
    </source>
</evidence>
<dbReference type="EMBL" id="PQXL01000413">
    <property type="protein sequence ID" value="THV46135.1"/>
    <property type="molecule type" value="Genomic_DNA"/>
</dbReference>
<dbReference type="PANTHER" id="PTHR43798:SF33">
    <property type="entry name" value="HYDROLASE, PUTATIVE (AFU_ORTHOLOGUE AFUA_2G14860)-RELATED"/>
    <property type="match status" value="1"/>
</dbReference>
<dbReference type="SUPFAM" id="SSF53474">
    <property type="entry name" value="alpha/beta-Hydrolases"/>
    <property type="match status" value="1"/>
</dbReference>
<dbReference type="InterPro" id="IPR000073">
    <property type="entry name" value="AB_hydrolase_1"/>
</dbReference>
<dbReference type="Gene3D" id="3.40.50.1820">
    <property type="entry name" value="alpha/beta hydrolase"/>
    <property type="match status" value="1"/>
</dbReference>
<gene>
    <name evidence="2" type="ORF">BGAL_0413g00050</name>
</gene>
<dbReference type="InterPro" id="IPR050266">
    <property type="entry name" value="AB_hydrolase_sf"/>
</dbReference>
<keyword evidence="3" id="KW-1185">Reference proteome</keyword>
<dbReference type="PANTHER" id="PTHR43798">
    <property type="entry name" value="MONOACYLGLYCEROL LIPASE"/>
    <property type="match status" value="1"/>
</dbReference>
<proteinExistence type="predicted"/>